<feature type="transmembrane region" description="Helical" evidence="1">
    <location>
        <begin position="988"/>
        <end position="1012"/>
    </location>
</feature>
<feature type="transmembrane region" description="Helical" evidence="1">
    <location>
        <begin position="384"/>
        <end position="409"/>
    </location>
</feature>
<dbReference type="Pfam" id="PF00873">
    <property type="entry name" value="ACR_tran"/>
    <property type="match status" value="1"/>
</dbReference>
<accession>A0ABP3J243</accession>
<feature type="transmembrane region" description="Helical" evidence="1">
    <location>
        <begin position="857"/>
        <end position="876"/>
    </location>
</feature>
<feature type="transmembrane region" description="Helical" evidence="1">
    <location>
        <begin position="529"/>
        <end position="549"/>
    </location>
</feature>
<dbReference type="Gene3D" id="3.30.70.1430">
    <property type="entry name" value="Multidrug efflux transporter AcrB pore domain"/>
    <property type="match status" value="2"/>
</dbReference>
<dbReference type="Gene3D" id="3.30.70.1440">
    <property type="entry name" value="Multidrug efflux transporter AcrB pore domain"/>
    <property type="match status" value="1"/>
</dbReference>
<evidence type="ECO:0000256" key="1">
    <source>
        <dbReference type="SAM" id="Phobius"/>
    </source>
</evidence>
<dbReference type="SUPFAM" id="SSF82866">
    <property type="entry name" value="Multidrug efflux transporter AcrB transmembrane domain"/>
    <property type="match status" value="2"/>
</dbReference>
<feature type="transmembrane region" description="Helical" evidence="1">
    <location>
        <begin position="332"/>
        <end position="351"/>
    </location>
</feature>
<keyword evidence="3" id="KW-1185">Reference proteome</keyword>
<keyword evidence="1" id="KW-0472">Membrane</keyword>
<comment type="caution">
    <text evidence="2">The sequence shown here is derived from an EMBL/GenBank/DDBJ whole genome shotgun (WGS) entry which is preliminary data.</text>
</comment>
<organism evidence="2 3">
    <name type="scientific">Lentibacillus halophilus</name>
    <dbReference type="NCBI Taxonomy" id="295065"/>
    <lineage>
        <taxon>Bacteria</taxon>
        <taxon>Bacillati</taxon>
        <taxon>Bacillota</taxon>
        <taxon>Bacilli</taxon>
        <taxon>Bacillales</taxon>
        <taxon>Bacillaceae</taxon>
        <taxon>Lentibacillus</taxon>
    </lineage>
</organism>
<keyword evidence="1" id="KW-0812">Transmembrane</keyword>
<feature type="transmembrane region" description="Helical" evidence="1">
    <location>
        <begin position="883"/>
        <end position="905"/>
    </location>
</feature>
<reference evidence="3" key="1">
    <citation type="journal article" date="2019" name="Int. J. Syst. Evol. Microbiol.">
        <title>The Global Catalogue of Microorganisms (GCM) 10K type strain sequencing project: providing services to taxonomists for standard genome sequencing and annotation.</title>
        <authorList>
            <consortium name="The Broad Institute Genomics Platform"/>
            <consortium name="The Broad Institute Genome Sequencing Center for Infectious Disease"/>
            <person name="Wu L."/>
            <person name="Ma J."/>
        </authorList>
    </citation>
    <scope>NUCLEOTIDE SEQUENCE [LARGE SCALE GENOMIC DNA]</scope>
    <source>
        <strain evidence="3">JCM 12149</strain>
    </source>
</reference>
<dbReference type="InterPro" id="IPR027463">
    <property type="entry name" value="AcrB_DN_DC_subdom"/>
</dbReference>
<dbReference type="PRINTS" id="PR00702">
    <property type="entry name" value="ACRIFLAVINRP"/>
</dbReference>
<evidence type="ECO:0000313" key="2">
    <source>
        <dbReference type="EMBL" id="GAA0435232.1"/>
    </source>
</evidence>
<feature type="transmembrane region" description="Helical" evidence="1">
    <location>
        <begin position="957"/>
        <end position="976"/>
    </location>
</feature>
<proteinExistence type="predicted"/>
<gene>
    <name evidence="2" type="ORF">GCM10008983_09770</name>
</gene>
<feature type="transmembrane region" description="Helical" evidence="1">
    <location>
        <begin position="429"/>
        <end position="449"/>
    </location>
</feature>
<dbReference type="InterPro" id="IPR001036">
    <property type="entry name" value="Acrflvin-R"/>
</dbReference>
<sequence length="1033" mass="110597">MKLVRGSIKRPVGVVMVIIAALLLGTISLRGLAVELFPKMDLPVAVVATSYDGAAPQEMEELVSKPIESSVGGIEGIDTVQSVSKPSSSLVIMQFDFGRDIDNALNDVREKIDQVSGTLPDNANSPTVMRLDPNSTPITWASLTGDDLSKMQDIAEDEIQPELERVSGVASADIQGGVEREIRVALDQGKLSNYGITPSQVSQAISSGNRSISAGTVLQGDKDVQLRIDGEYTSVDAIRNTLVDLNDGNSVRVADVANVKDTFKDQSSITRVNGKDALIFSITKQSDGNTVDAAQGVQDKIAELNPDLDERGMELTTVIDTSTFITDSMKSVVQNMIVGAIMAAVVLLLFLRSIRATLVVGISMPIAVISTFTLMYFTGKTLNILSMGGLALGIGMMVDSSIVILENIFKKRQEGLSTEDSAIEGGSELSSAVIASTITSVVVFLPVVFIDGIAAQLFKPLALTVVFALSASLIAALTLIPMLSSKLLTNANVSFGGENSKGMVNWLLNKLIAVYEKVLARALRIRKTVVLIVGLLLVGSLALIPAIGVELQPSSDNGQAQIEVTLDDGSQLEETEATVKNIKDHLKGYDDIIKTSFVTIGGGGTPGVGGGSSSNTASFMIELISSEKRDTTTDGFIADVDEKLNDVPGAEITVSAGSTGMSTGSPIQVNVSGDDLDVLRDISQQIVWMIEDTEGTMNVDSSASEGNPEIQVDVNRDVASRYGLSYQQVMSEVNLAFSGQTATKYKEGGNEYDVTVALPDEQRETIRDLETMVIKNAQGVDVPLTAVADLKQTQGPSEINRQDQQRQMNITSDVTGRDLGSVSQEIQSKLDQMNLPDGYDTDMGGQTEQITESFTQLGLALILSIVLVYMVMAFQFESFTYPFIIMFSLPTMVIGIILGLFVTNIPLSMPALIGLIMLAGIVVNNGIILVDYINILRRKGIDRMEAIIEAGKSRMRPILMTTLTTALAMVPLALAIGEGAETQQPMAIVVIFGLLSSTVFTLVLVPVMYVIIDNTANTMKRLVTRKKKTQELE</sequence>
<dbReference type="Gene3D" id="3.30.70.1320">
    <property type="entry name" value="Multidrug efflux transporter AcrB pore domain like"/>
    <property type="match status" value="1"/>
</dbReference>
<feature type="transmembrane region" description="Helical" evidence="1">
    <location>
        <begin position="358"/>
        <end position="378"/>
    </location>
</feature>
<feature type="transmembrane region" description="Helical" evidence="1">
    <location>
        <begin position="12"/>
        <end position="33"/>
    </location>
</feature>
<protein>
    <submittedName>
        <fullName evidence="2">Efflux RND transporter permease subunit</fullName>
    </submittedName>
</protein>
<dbReference type="SUPFAM" id="SSF82693">
    <property type="entry name" value="Multidrug efflux transporter AcrB pore domain, PN1, PN2, PC1 and PC2 subdomains"/>
    <property type="match status" value="3"/>
</dbReference>
<name>A0ABP3J243_9BACI</name>
<feature type="transmembrane region" description="Helical" evidence="1">
    <location>
        <begin position="911"/>
        <end position="936"/>
    </location>
</feature>
<dbReference type="Proteomes" id="UP001501459">
    <property type="component" value="Unassembled WGS sequence"/>
</dbReference>
<dbReference type="PANTHER" id="PTHR32063">
    <property type="match status" value="1"/>
</dbReference>
<dbReference type="SUPFAM" id="SSF82714">
    <property type="entry name" value="Multidrug efflux transporter AcrB TolC docking domain, DN and DC subdomains"/>
    <property type="match status" value="2"/>
</dbReference>
<evidence type="ECO:0000313" key="3">
    <source>
        <dbReference type="Proteomes" id="UP001501459"/>
    </source>
</evidence>
<feature type="transmembrane region" description="Helical" evidence="1">
    <location>
        <begin position="461"/>
        <end position="480"/>
    </location>
</feature>
<keyword evidence="1" id="KW-1133">Transmembrane helix</keyword>
<dbReference type="Gene3D" id="1.20.1640.10">
    <property type="entry name" value="Multidrug efflux transporter AcrB transmembrane domain"/>
    <property type="match status" value="2"/>
</dbReference>
<dbReference type="EMBL" id="BAAADM010000026">
    <property type="protein sequence ID" value="GAA0435232.1"/>
    <property type="molecule type" value="Genomic_DNA"/>
</dbReference>
<dbReference type="Gene3D" id="3.30.2090.10">
    <property type="entry name" value="Multidrug efflux transporter AcrB TolC docking domain, DN and DC subdomains"/>
    <property type="match status" value="2"/>
</dbReference>
<dbReference type="PANTHER" id="PTHR32063:SF0">
    <property type="entry name" value="SWARMING MOTILITY PROTEIN SWRC"/>
    <property type="match status" value="1"/>
</dbReference>